<dbReference type="InterPro" id="IPR036467">
    <property type="entry name" value="LS/RS_sf"/>
</dbReference>
<feature type="binding site" evidence="7">
    <location>
        <begin position="72"/>
        <end position="74"/>
    </location>
    <ligand>
        <name>5-amino-6-(D-ribitylamino)uracil</name>
        <dbReference type="ChEBI" id="CHEBI:15934"/>
    </ligand>
</feature>
<dbReference type="InterPro" id="IPR034964">
    <property type="entry name" value="LS"/>
</dbReference>
<gene>
    <name evidence="7 8" type="primary">ribH</name>
    <name evidence="8" type="ORF">PABY_20300</name>
</gene>
<evidence type="ECO:0000256" key="2">
    <source>
        <dbReference type="ARBA" id="ARBA00007424"/>
    </source>
</evidence>
<keyword evidence="4 7" id="KW-0686">Riboflavin biosynthesis</keyword>
<evidence type="ECO:0000256" key="6">
    <source>
        <dbReference type="ARBA" id="ARBA00048785"/>
    </source>
</evidence>
<feature type="active site" description="Proton donor" evidence="7">
    <location>
        <position position="80"/>
    </location>
</feature>
<dbReference type="Gene3D" id="3.40.50.960">
    <property type="entry name" value="Lumazine/riboflavin synthase"/>
    <property type="match status" value="1"/>
</dbReference>
<proteinExistence type="inferred from homology"/>
<comment type="pathway">
    <text evidence="1 7">Cofactor biosynthesis; riboflavin biosynthesis; riboflavin from 2-hydroxy-3-oxobutyl phosphate and 5-amino-6-(D-ribitylamino)uracil: step 1/2.</text>
</comment>
<reference evidence="8 9" key="1">
    <citation type="submission" date="2023-09" db="EMBL/GenBank/DDBJ databases">
        <title>Pyrofollis japonicus gen. nov. sp. nov., a novel member of the family Pyrodictiaceae isolated from the Iheya North hydrothermal field.</title>
        <authorList>
            <person name="Miyazaki U."/>
            <person name="Sanari M."/>
            <person name="Tame A."/>
            <person name="Kitajima M."/>
            <person name="Okamoto A."/>
            <person name="Sawayama S."/>
            <person name="Miyazaki J."/>
            <person name="Takai K."/>
            <person name="Nakagawa S."/>
        </authorList>
    </citation>
    <scope>NUCLEOTIDE SEQUENCE [LARGE SCALE GENOMIC DNA]</scope>
    <source>
        <strain evidence="8 9">AV2</strain>
    </source>
</reference>
<evidence type="ECO:0000256" key="7">
    <source>
        <dbReference type="HAMAP-Rule" id="MF_00178"/>
    </source>
</evidence>
<accession>A0ABM8IZM3</accession>
<name>A0ABM8IZM3_9CREN</name>
<dbReference type="PANTHER" id="PTHR21058">
    <property type="entry name" value="6,7-DIMETHYL-8-RIBITYLLUMAZINE SYNTHASE DMRL SYNTHASE LUMAZINE SYNTHASE"/>
    <property type="match status" value="1"/>
</dbReference>
<comment type="similarity">
    <text evidence="2 7">Belongs to the DMRL synthase family.</text>
</comment>
<evidence type="ECO:0000256" key="3">
    <source>
        <dbReference type="ARBA" id="ARBA00012664"/>
    </source>
</evidence>
<keyword evidence="5 7" id="KW-0808">Transferase</keyword>
<dbReference type="EC" id="2.5.1.78" evidence="3 7"/>
<evidence type="ECO:0000256" key="4">
    <source>
        <dbReference type="ARBA" id="ARBA00022619"/>
    </source>
</evidence>
<sequence length="155" mass="16987">MAAGEGIRLAIVVSEFNHDVTYLMLQRALSHAKFLGATVTYVVRAPGAYDIPLLVEKLLRKDDVDAVVALGAIITGATKHDEVIAHQVARKLVDLAEKYGKPVTLGISGPGMNRMQALERVDDYARRSVEAAVKLARRLRAIEEAKFEGETVYIE</sequence>
<dbReference type="CDD" id="cd09211">
    <property type="entry name" value="Lumazine_synthase_archaeal"/>
    <property type="match status" value="1"/>
</dbReference>
<feature type="binding site" evidence="7">
    <location>
        <position position="120"/>
    </location>
    <ligand>
        <name>(2S)-2-hydroxy-3-oxobutyl phosphate</name>
        <dbReference type="ChEBI" id="CHEBI:58830"/>
    </ligand>
</feature>
<feature type="binding site" evidence="7">
    <location>
        <position position="105"/>
    </location>
    <ligand>
        <name>5-amino-6-(D-ribitylamino)uracil</name>
        <dbReference type="ChEBI" id="CHEBI:15934"/>
    </ligand>
</feature>
<feature type="binding site" evidence="7">
    <location>
        <begin position="48"/>
        <end position="50"/>
    </location>
    <ligand>
        <name>5-amino-6-(D-ribitylamino)uracil</name>
        <dbReference type="ChEBI" id="CHEBI:15934"/>
    </ligand>
</feature>
<evidence type="ECO:0000313" key="9">
    <source>
        <dbReference type="Proteomes" id="UP001341135"/>
    </source>
</evidence>
<evidence type="ECO:0000256" key="1">
    <source>
        <dbReference type="ARBA" id="ARBA00004917"/>
    </source>
</evidence>
<dbReference type="EMBL" id="AP028907">
    <property type="protein sequence ID" value="BES82463.1"/>
    <property type="molecule type" value="Genomic_DNA"/>
</dbReference>
<feature type="binding site" evidence="7">
    <location>
        <position position="16"/>
    </location>
    <ligand>
        <name>5-amino-6-(D-ribitylamino)uracil</name>
        <dbReference type="ChEBI" id="CHEBI:15934"/>
    </ligand>
</feature>
<comment type="function">
    <text evidence="7">Catalyzes the formation of 6,7-dimethyl-8-ribityllumazine by condensation of 5-amino-6-(D-ribitylamino)uracil with 3,4-dihydroxy-2-butanone 4-phosphate. This is the penultimate step in the biosynthesis of riboflavin.</text>
</comment>
<dbReference type="NCBIfam" id="TIGR00114">
    <property type="entry name" value="lumazine-synth"/>
    <property type="match status" value="1"/>
</dbReference>
<dbReference type="SUPFAM" id="SSF52121">
    <property type="entry name" value="Lumazine synthase"/>
    <property type="match status" value="1"/>
</dbReference>
<dbReference type="PANTHER" id="PTHR21058:SF0">
    <property type="entry name" value="6,7-DIMETHYL-8-RIBITYLLUMAZINE SYNTHASE"/>
    <property type="match status" value="1"/>
</dbReference>
<feature type="binding site" evidence="7">
    <location>
        <begin position="77"/>
        <end position="78"/>
    </location>
    <ligand>
        <name>(2S)-2-hydroxy-3-oxobutyl phosphate</name>
        <dbReference type="ChEBI" id="CHEBI:58830"/>
    </ligand>
</feature>
<dbReference type="RefSeq" id="WP_338249812.1">
    <property type="nucleotide sequence ID" value="NZ_AP028907.1"/>
</dbReference>
<dbReference type="InterPro" id="IPR002180">
    <property type="entry name" value="LS/RS"/>
</dbReference>
<dbReference type="Pfam" id="PF00885">
    <property type="entry name" value="DMRL_synthase"/>
    <property type="match status" value="1"/>
</dbReference>
<organism evidence="8 9">
    <name type="scientific">Pyrodictium abyssi</name>
    <dbReference type="NCBI Taxonomy" id="54256"/>
    <lineage>
        <taxon>Archaea</taxon>
        <taxon>Thermoproteota</taxon>
        <taxon>Thermoprotei</taxon>
        <taxon>Desulfurococcales</taxon>
        <taxon>Pyrodictiaceae</taxon>
        <taxon>Pyrodictium</taxon>
    </lineage>
</organism>
<dbReference type="HAMAP" id="MF_00178">
    <property type="entry name" value="Lumazine_synth"/>
    <property type="match status" value="1"/>
</dbReference>
<dbReference type="Proteomes" id="UP001341135">
    <property type="component" value="Chromosome"/>
</dbReference>
<comment type="catalytic activity">
    <reaction evidence="6 7">
        <text>(2S)-2-hydroxy-3-oxobutyl phosphate + 5-amino-6-(D-ribitylamino)uracil = 6,7-dimethyl-8-(1-D-ribityl)lumazine + phosphate + 2 H2O + H(+)</text>
        <dbReference type="Rhea" id="RHEA:26152"/>
        <dbReference type="ChEBI" id="CHEBI:15377"/>
        <dbReference type="ChEBI" id="CHEBI:15378"/>
        <dbReference type="ChEBI" id="CHEBI:15934"/>
        <dbReference type="ChEBI" id="CHEBI:43474"/>
        <dbReference type="ChEBI" id="CHEBI:58201"/>
        <dbReference type="ChEBI" id="CHEBI:58830"/>
        <dbReference type="EC" id="2.5.1.78"/>
    </reaction>
</comment>
<evidence type="ECO:0000313" key="8">
    <source>
        <dbReference type="EMBL" id="BES82463.1"/>
    </source>
</evidence>
<keyword evidence="9" id="KW-1185">Reference proteome</keyword>
<evidence type="ECO:0000256" key="5">
    <source>
        <dbReference type="ARBA" id="ARBA00022679"/>
    </source>
</evidence>
<protein>
    <recommendedName>
        <fullName evidence="3 7">6,7-dimethyl-8-ribityllumazine synthase</fullName>
        <shortName evidence="7">DMRL synthase</shortName>
        <shortName evidence="7">LS</shortName>
        <shortName evidence="7">Lumazine synthase</shortName>
        <ecNumber evidence="3 7">2.5.1.78</ecNumber>
    </recommendedName>
</protein>
<dbReference type="GeneID" id="89290028"/>